<sequence length="216" mass="26048">MGDMKGIMCENAKELAQRLHKDLDTKDRRYTLRPYNRFNVKKSMWWIVPSTVYPAYEFGKYLIDENKDGTFSVGVHIEKGLEKSLEYKRHLMMNETWVWHEFIESVKNGEIEKILLNIYEKMKDAVQIEIIVHIPKANEQLNYKLKVGQFINQDKNQAEDIKGIPDWINDFPQIEWFWVDFYIKFTFKKLNEPSKNEITEYEIVKYLLEPLEKWIK</sequence>
<evidence type="ECO:0000313" key="1">
    <source>
        <dbReference type="EMBL" id="WAA12944.1"/>
    </source>
</evidence>
<keyword evidence="2" id="KW-1185">Reference proteome</keyword>
<protein>
    <submittedName>
        <fullName evidence="1">Uncharacterized protein</fullName>
    </submittedName>
</protein>
<organism evidence="1 2">
    <name type="scientific">Fervidibacillus halotolerans</name>
    <dbReference type="NCBI Taxonomy" id="2980027"/>
    <lineage>
        <taxon>Bacteria</taxon>
        <taxon>Bacillati</taxon>
        <taxon>Bacillota</taxon>
        <taxon>Bacilli</taxon>
        <taxon>Bacillales</taxon>
        <taxon>Bacillaceae</taxon>
        <taxon>Fervidibacillus</taxon>
    </lineage>
</organism>
<evidence type="ECO:0000313" key="2">
    <source>
        <dbReference type="Proteomes" id="UP001164726"/>
    </source>
</evidence>
<dbReference type="RefSeq" id="WP_275421076.1">
    <property type="nucleotide sequence ID" value="NZ_CP106877.1"/>
</dbReference>
<dbReference type="AlphaFoldDB" id="A0A9E8RZ92"/>
<name>A0A9E8RZ92_9BACI</name>
<accession>A0A9E8RZ92</accession>
<dbReference type="EMBL" id="CP106877">
    <property type="protein sequence ID" value="WAA12944.1"/>
    <property type="molecule type" value="Genomic_DNA"/>
</dbReference>
<dbReference type="KEGG" id="fhl:OE105_02110"/>
<reference evidence="1" key="1">
    <citation type="submission" date="2022-09" db="EMBL/GenBank/DDBJ databases">
        <title>Complete Genomes of Fervidibacillus albus and Fervidibacillus halotolerans isolated from tidal flat sediments.</title>
        <authorList>
            <person name="Kwon K.K."/>
            <person name="Yang S.-H."/>
            <person name="Park M.J."/>
            <person name="Oh H.-M."/>
        </authorList>
    </citation>
    <scope>NUCLEOTIDE SEQUENCE</scope>
    <source>
        <strain evidence="1">MEBiC13594</strain>
    </source>
</reference>
<dbReference type="Proteomes" id="UP001164726">
    <property type="component" value="Chromosome"/>
</dbReference>
<gene>
    <name evidence="1" type="ORF">OE105_02110</name>
</gene>
<proteinExistence type="predicted"/>